<name>A0A6L5XHU0_9BACT</name>
<evidence type="ECO:0000259" key="6">
    <source>
        <dbReference type="PROSITE" id="PS50977"/>
    </source>
</evidence>
<protein>
    <submittedName>
        <fullName evidence="7">TetR/AcrR family transcriptional regulator</fullName>
    </submittedName>
</protein>
<dbReference type="EMBL" id="VUMH01000001">
    <property type="protein sequence ID" value="MSS26744.1"/>
    <property type="molecule type" value="Genomic_DNA"/>
</dbReference>
<gene>
    <name evidence="7" type="ORF">FYJ44_01520</name>
</gene>
<dbReference type="InterPro" id="IPR009057">
    <property type="entry name" value="Homeodomain-like_sf"/>
</dbReference>
<dbReference type="InterPro" id="IPR050109">
    <property type="entry name" value="HTH-type_TetR-like_transc_reg"/>
</dbReference>
<keyword evidence="1" id="KW-0805">Transcription regulation</keyword>
<dbReference type="RefSeq" id="WP_154508477.1">
    <property type="nucleotide sequence ID" value="NZ_JAXELC010000033.1"/>
</dbReference>
<dbReference type="Proteomes" id="UP000477488">
    <property type="component" value="Unassembled WGS sequence"/>
</dbReference>
<comment type="caution">
    <text evidence="7">The sequence shown here is derived from an EMBL/GenBank/DDBJ whole genome shotgun (WGS) entry which is preliminary data.</text>
</comment>
<dbReference type="PROSITE" id="PS50977">
    <property type="entry name" value="HTH_TETR_2"/>
    <property type="match status" value="1"/>
</dbReference>
<keyword evidence="2 4" id="KW-0238">DNA-binding</keyword>
<dbReference type="SUPFAM" id="SSF46689">
    <property type="entry name" value="Homeodomain-like"/>
    <property type="match status" value="1"/>
</dbReference>
<feature type="region of interest" description="Disordered" evidence="5">
    <location>
        <begin position="214"/>
        <end position="233"/>
    </location>
</feature>
<evidence type="ECO:0000313" key="7">
    <source>
        <dbReference type="EMBL" id="MSS26744.1"/>
    </source>
</evidence>
<keyword evidence="8" id="KW-1185">Reference proteome</keyword>
<proteinExistence type="predicted"/>
<dbReference type="Gene3D" id="1.10.357.10">
    <property type="entry name" value="Tetracycline Repressor, domain 2"/>
    <property type="match status" value="1"/>
</dbReference>
<dbReference type="PRINTS" id="PR00455">
    <property type="entry name" value="HTHTETR"/>
</dbReference>
<evidence type="ECO:0000256" key="4">
    <source>
        <dbReference type="PROSITE-ProRule" id="PRU00335"/>
    </source>
</evidence>
<feature type="region of interest" description="Disordered" evidence="5">
    <location>
        <begin position="1"/>
        <end position="20"/>
    </location>
</feature>
<accession>A0A6L5XHU0</accession>
<feature type="DNA-binding region" description="H-T-H motif" evidence="4">
    <location>
        <begin position="46"/>
        <end position="65"/>
    </location>
</feature>
<feature type="domain" description="HTH tetR-type" evidence="6">
    <location>
        <begin position="23"/>
        <end position="83"/>
    </location>
</feature>
<organism evidence="7 8">
    <name type="scientific">Desulfovibrio porci</name>
    <dbReference type="NCBI Taxonomy" id="2605782"/>
    <lineage>
        <taxon>Bacteria</taxon>
        <taxon>Pseudomonadati</taxon>
        <taxon>Thermodesulfobacteriota</taxon>
        <taxon>Desulfovibrionia</taxon>
        <taxon>Desulfovibrionales</taxon>
        <taxon>Desulfovibrionaceae</taxon>
        <taxon>Desulfovibrio</taxon>
    </lineage>
</organism>
<dbReference type="GO" id="GO:0000976">
    <property type="term" value="F:transcription cis-regulatory region binding"/>
    <property type="evidence" value="ECO:0007669"/>
    <property type="project" value="TreeGrafter"/>
</dbReference>
<evidence type="ECO:0000313" key="8">
    <source>
        <dbReference type="Proteomes" id="UP000477488"/>
    </source>
</evidence>
<evidence type="ECO:0000256" key="2">
    <source>
        <dbReference type="ARBA" id="ARBA00023125"/>
    </source>
</evidence>
<dbReference type="FunFam" id="1.10.10.60:FF:000141">
    <property type="entry name" value="TetR family transcriptional regulator"/>
    <property type="match status" value="1"/>
</dbReference>
<dbReference type="AlphaFoldDB" id="A0A6L5XHU0"/>
<dbReference type="PANTHER" id="PTHR30055">
    <property type="entry name" value="HTH-TYPE TRANSCRIPTIONAL REGULATOR RUTR"/>
    <property type="match status" value="1"/>
</dbReference>
<evidence type="ECO:0000256" key="3">
    <source>
        <dbReference type="ARBA" id="ARBA00023163"/>
    </source>
</evidence>
<dbReference type="GO" id="GO:0003700">
    <property type="term" value="F:DNA-binding transcription factor activity"/>
    <property type="evidence" value="ECO:0007669"/>
    <property type="project" value="TreeGrafter"/>
</dbReference>
<dbReference type="InterPro" id="IPR001647">
    <property type="entry name" value="HTH_TetR"/>
</dbReference>
<evidence type="ECO:0000256" key="1">
    <source>
        <dbReference type="ARBA" id="ARBA00023015"/>
    </source>
</evidence>
<reference evidence="7 8" key="1">
    <citation type="submission" date="2019-09" db="EMBL/GenBank/DDBJ databases">
        <title>In-depth cultivation of the pig gut microbiome towards novel bacterial diversity and tailored functional studies.</title>
        <authorList>
            <person name="Wylensek D."/>
            <person name="Hitch T.C.A."/>
            <person name="Clavel T."/>
        </authorList>
    </citation>
    <scope>NUCLEOTIDE SEQUENCE [LARGE SCALE GENOMIC DNA]</scope>
    <source>
        <strain evidence="7 8">PG-178-WT-4</strain>
    </source>
</reference>
<dbReference type="PANTHER" id="PTHR30055:SF234">
    <property type="entry name" value="HTH-TYPE TRANSCRIPTIONAL REGULATOR BETI"/>
    <property type="match status" value="1"/>
</dbReference>
<evidence type="ECO:0000256" key="5">
    <source>
        <dbReference type="SAM" id="MobiDB-lite"/>
    </source>
</evidence>
<keyword evidence="3" id="KW-0804">Transcription</keyword>
<dbReference type="Pfam" id="PF00440">
    <property type="entry name" value="TetR_N"/>
    <property type="match status" value="1"/>
</dbReference>
<sequence length="233" mass="25905">MKHVKIRQNPVSAAAGGRREKGEARRAAILDAALEEFSGKGFTMARMEDIARRARVSKGSLYLYFPNKKALFEGVIEAAFAPFFARKQAILQDASLDPREKLLRMYEPLISGGPRSALRRCVCLTFSEGLHNPELMGGFYERFLAPNTARLREEFLPVARTVNVRDALDRFPLLLMAPLLFGVLRADIFANLESQDLMGLFRAHLDILFPARTPDPVPAPNPASDPPGQPDQA</sequence>